<feature type="region of interest" description="Disordered" evidence="1">
    <location>
        <begin position="256"/>
        <end position="294"/>
    </location>
</feature>
<dbReference type="AlphaFoldDB" id="A0A437AAS3"/>
<keyword evidence="4" id="KW-1185">Reference proteome</keyword>
<comment type="caution">
    <text evidence="3">The sequence shown here is derived from an EMBL/GenBank/DDBJ whole genome shotgun (WGS) entry which is preliminary data.</text>
</comment>
<dbReference type="RefSeq" id="XP_067493511.1">
    <property type="nucleotide sequence ID" value="XM_067630915.1"/>
</dbReference>
<evidence type="ECO:0000313" key="4">
    <source>
        <dbReference type="Proteomes" id="UP000283090"/>
    </source>
</evidence>
<evidence type="ECO:0000256" key="1">
    <source>
        <dbReference type="SAM" id="MobiDB-lite"/>
    </source>
</evidence>
<feature type="chain" id="PRO_5019272345" evidence="2">
    <location>
        <begin position="22"/>
        <end position="294"/>
    </location>
</feature>
<dbReference type="SUPFAM" id="SSF55486">
    <property type="entry name" value="Metalloproteases ('zincins'), catalytic domain"/>
    <property type="match status" value="1"/>
</dbReference>
<reference evidence="3 4" key="1">
    <citation type="submission" date="2019-01" db="EMBL/GenBank/DDBJ databases">
        <title>Intercellular communication is required for trap formation in the nematode-trapping fungus Duddingtonia flagrans.</title>
        <authorList>
            <person name="Youssar L."/>
            <person name="Wernet V."/>
            <person name="Hensel N."/>
            <person name="Hildebrandt H.-G."/>
            <person name="Fischer R."/>
        </authorList>
    </citation>
    <scope>NUCLEOTIDE SEQUENCE [LARGE SCALE GENOMIC DNA]</scope>
    <source>
        <strain evidence="3 4">CBS H-5679</strain>
    </source>
</reference>
<evidence type="ECO:0000313" key="3">
    <source>
        <dbReference type="EMBL" id="RVD87967.1"/>
    </source>
</evidence>
<accession>A0A437AAS3</accession>
<feature type="signal peptide" evidence="2">
    <location>
        <begin position="1"/>
        <end position="21"/>
    </location>
</feature>
<dbReference type="STRING" id="97331.A0A437AAS3"/>
<sequence length="294" mass="32959">MVNLLNNLVVLVTISAVGVFAELKNKTDYPNGLSGPFNPGLTENTEAPIQWFNPWGAGWIPQGCKDRFIAKGYNASDAQVFNIKYSDCSRAWTFCRHKDAQLSIEDMADSFGRMSVHMRSLVRHPIALPSSGGCSAEAYTDIGDIVMYGNCKAITVWIHETGHQLDARLKPSERFSGTTPWLEALERDSCVPDSYANTNTVEDFAQVVVVAQFNTLLGYKPKEAFPGCLDHRHGLLELTYRYDYLEYIGRCSNRPDDSKVVSTETTQRERRRMMKRARAQEDNDPSVVGPCSFP</sequence>
<dbReference type="EMBL" id="SAEB01000003">
    <property type="protein sequence ID" value="RVD87967.1"/>
    <property type="molecule type" value="Genomic_DNA"/>
</dbReference>
<dbReference type="Proteomes" id="UP000283090">
    <property type="component" value="Unassembled WGS sequence"/>
</dbReference>
<protein>
    <submittedName>
        <fullName evidence="3">Uncharacterized protein</fullName>
    </submittedName>
</protein>
<proteinExistence type="predicted"/>
<dbReference type="VEuPathDB" id="FungiDB:DFL_002168"/>
<dbReference type="OrthoDB" id="2142213at2759"/>
<gene>
    <name evidence="3" type="ORF">DFL_002168</name>
</gene>
<evidence type="ECO:0000256" key="2">
    <source>
        <dbReference type="SAM" id="SignalP"/>
    </source>
</evidence>
<organism evidence="3 4">
    <name type="scientific">Arthrobotrys flagrans</name>
    <name type="common">Nematode-trapping fungus</name>
    <name type="synonym">Trichothecium flagrans</name>
    <dbReference type="NCBI Taxonomy" id="97331"/>
    <lineage>
        <taxon>Eukaryota</taxon>
        <taxon>Fungi</taxon>
        <taxon>Dikarya</taxon>
        <taxon>Ascomycota</taxon>
        <taxon>Pezizomycotina</taxon>
        <taxon>Orbiliomycetes</taxon>
        <taxon>Orbiliales</taxon>
        <taxon>Orbiliaceae</taxon>
        <taxon>Arthrobotrys</taxon>
    </lineage>
</organism>
<dbReference type="GeneID" id="93584479"/>
<keyword evidence="2" id="KW-0732">Signal</keyword>
<name>A0A437AAS3_ARTFL</name>